<keyword evidence="1" id="KW-0012">Acyltransferase</keyword>
<accession>A0ACD4CY38</accession>
<organism evidence="1 2">
    <name type="scientific">Phyllobacterium zundukense</name>
    <dbReference type="NCBI Taxonomy" id="1867719"/>
    <lineage>
        <taxon>Bacteria</taxon>
        <taxon>Pseudomonadati</taxon>
        <taxon>Pseudomonadota</taxon>
        <taxon>Alphaproteobacteria</taxon>
        <taxon>Hyphomicrobiales</taxon>
        <taxon>Phyllobacteriaceae</taxon>
        <taxon>Phyllobacterium</taxon>
    </lineage>
</organism>
<geneLocation type="plasmid" evidence="1 2">
    <name>p_unnamed1</name>
</geneLocation>
<keyword evidence="2" id="KW-1185">Reference proteome</keyword>
<evidence type="ECO:0000313" key="2">
    <source>
        <dbReference type="Proteomes" id="UP001061991"/>
    </source>
</evidence>
<sequence>MTLAILCSGQGLQHPDMFALTANVPEADSLFKHASKLLGGRDPRDIVKTETYECLHQNRISQILCVLQALAAATALGNKVAGRVVIAGYSVGELAAWGVADIMSMADTLDLVARRAEVMDQSTNPGDGLLFVRGLSRETMDNLCADHHVDIAIVNPGDAFVLGGSRAALESLGLAAKSLRAKNVVEVPVEVASHTVRLTRASEKFRRSLSHIRLHFPPNADLRILSGIDGSPVIQAEAGLDKLAAQLSQTVLWTDCLQGCIEAGANAFLELGPGAALSDMVAGAYQGVSTRGLEDFKTLEGAGAWLAIHASA</sequence>
<gene>
    <name evidence="1" type="ORF">N8E88_10620</name>
</gene>
<dbReference type="EMBL" id="CP104972">
    <property type="protein sequence ID" value="UXN58474.1"/>
    <property type="molecule type" value="Genomic_DNA"/>
</dbReference>
<protein>
    <submittedName>
        <fullName evidence="1">Acyltransferase domain-containing protein</fullName>
    </submittedName>
</protein>
<proteinExistence type="predicted"/>
<name>A0ACD4CY38_9HYPH</name>
<evidence type="ECO:0000313" key="1">
    <source>
        <dbReference type="EMBL" id="UXN58474.1"/>
    </source>
</evidence>
<keyword evidence="1" id="KW-0808">Transferase</keyword>
<dbReference type="Proteomes" id="UP001061991">
    <property type="component" value="Plasmid p_unnamed1"/>
</dbReference>
<keyword evidence="1" id="KW-0614">Plasmid</keyword>
<reference evidence="1" key="1">
    <citation type="submission" date="2022-09" db="EMBL/GenBank/DDBJ databases">
        <title>Interaction between co-microsymbionts with complementary sets of symbiotic genes in legume-rhizobium systems.</title>
        <authorList>
            <person name="Safronova V."/>
            <person name="Sazanova A."/>
            <person name="Afonin A."/>
            <person name="Chirak E."/>
        </authorList>
    </citation>
    <scope>NUCLEOTIDE SEQUENCE</scope>
    <source>
        <strain evidence="1">A18/3m</strain>
    </source>
</reference>